<dbReference type="EMBL" id="PDLO01000004">
    <property type="protein sequence ID" value="PHK98181.1"/>
    <property type="molecule type" value="Genomic_DNA"/>
</dbReference>
<protein>
    <recommendedName>
        <fullName evidence="3">Secretion system C-terminal sorting domain-containing protein</fullName>
    </recommendedName>
</protein>
<evidence type="ECO:0000313" key="2">
    <source>
        <dbReference type="Proteomes" id="UP000226437"/>
    </source>
</evidence>
<organism evidence="1 2">
    <name type="scientific">Neolewinella marina</name>
    <dbReference type="NCBI Taxonomy" id="438751"/>
    <lineage>
        <taxon>Bacteria</taxon>
        <taxon>Pseudomonadati</taxon>
        <taxon>Bacteroidota</taxon>
        <taxon>Saprospiria</taxon>
        <taxon>Saprospirales</taxon>
        <taxon>Lewinellaceae</taxon>
        <taxon>Neolewinella</taxon>
    </lineage>
</organism>
<comment type="caution">
    <text evidence="1">The sequence shown here is derived from an EMBL/GenBank/DDBJ whole genome shotgun (WGS) entry which is preliminary data.</text>
</comment>
<gene>
    <name evidence="1" type="ORF">CGL56_10770</name>
</gene>
<sequence length="402" mass="47164">MPIGEVEIILDSTIHYTVTDAGGGNTILQPRERLDYSRPTEDTRWVVTLQYTGGAWLREQQLRTTFDDRDRIIRELKVLWSDTLHTWVPDQQLFRYPRGASPTVVDSLHLEIYQPSEDAWRAETSIWNTFDTSGHVQQTVSRTWVGDEHVWFTDYYGYDERGDNHEIHTYVQQDTGLLWVNYTQQTFEDHRLVTYTLSQVQAAALLPLQRIQYNYTASGQADTTVTSRWDPNNDSWIMNHRVTYEYGPNDLQTDTYEEYYIHQVHPDQPDISTWRHYQYLEGTPFLEREDLYRFDSLVNGYRREEHTRHYYRNTTTGVVSRGQHALPLATWPNPATSWVAFRLPEAARVWVTDPLGRVVLTYAAGAGESRLELNALPPGVYRLMAWAPNRMYHAVIYKRDYP</sequence>
<dbReference type="Gene3D" id="2.40.128.720">
    <property type="match status" value="1"/>
</dbReference>
<dbReference type="AlphaFoldDB" id="A0A2G0CDX2"/>
<proteinExistence type="predicted"/>
<accession>A0A2G0CDX2</accession>
<name>A0A2G0CDX2_9BACT</name>
<reference evidence="1 2" key="1">
    <citation type="submission" date="2017-10" db="EMBL/GenBank/DDBJ databases">
        <title>The draft genome sequence of Lewinella marina KCTC 32374.</title>
        <authorList>
            <person name="Wang K."/>
        </authorList>
    </citation>
    <scope>NUCLEOTIDE SEQUENCE [LARGE SCALE GENOMIC DNA]</scope>
    <source>
        <strain evidence="1 2">MKG-38</strain>
    </source>
</reference>
<keyword evidence="2" id="KW-1185">Reference proteome</keyword>
<dbReference type="Proteomes" id="UP000226437">
    <property type="component" value="Unassembled WGS sequence"/>
</dbReference>
<evidence type="ECO:0008006" key="3">
    <source>
        <dbReference type="Google" id="ProtNLM"/>
    </source>
</evidence>
<evidence type="ECO:0000313" key="1">
    <source>
        <dbReference type="EMBL" id="PHK98181.1"/>
    </source>
</evidence>